<keyword evidence="3" id="KW-1185">Reference proteome</keyword>
<gene>
    <name evidence="2" type="ORF">ACFFGN_03670</name>
</gene>
<name>A0ABV6QES1_9ACTN</name>
<accession>A0ABV6QES1</accession>
<evidence type="ECO:0000259" key="1">
    <source>
        <dbReference type="Pfam" id="PF13474"/>
    </source>
</evidence>
<reference evidence="2 3" key="1">
    <citation type="submission" date="2024-09" db="EMBL/GenBank/DDBJ databases">
        <authorList>
            <person name="Sun Q."/>
            <person name="Mori K."/>
        </authorList>
    </citation>
    <scope>NUCLEOTIDE SEQUENCE [LARGE SCALE GENOMIC DNA]</scope>
    <source>
        <strain evidence="2 3">CGMCC 1.15906</strain>
    </source>
</reference>
<dbReference type="InterPro" id="IPR037401">
    <property type="entry name" value="SnoaL-like"/>
</dbReference>
<comment type="caution">
    <text evidence="2">The sequence shown here is derived from an EMBL/GenBank/DDBJ whole genome shotgun (WGS) entry which is preliminary data.</text>
</comment>
<dbReference type="SUPFAM" id="SSF54427">
    <property type="entry name" value="NTF2-like"/>
    <property type="match status" value="1"/>
</dbReference>
<sequence>MTPPHEAAITGQIDHIITGLRAKNLDVLAQVYAPDVVSFDIDPPLQHVGLAAKLQNWDRVFTVFQDVNYEIRDLKITAGDDLAFAHGFGRLSGSLKNGTTTNGIWVRATFCFRKLAGAWLITHDQISVPVSITSGKAITDLAPEIHTASPVRDRVTLGRRHQQALAQHDRSDDDAFLTDRQGYGEHVGPVLPQRPYVIDDLGLQYDARRGTGLAGLEPDAPEGSEPGW</sequence>
<feature type="domain" description="SnoaL-like" evidence="1">
    <location>
        <begin position="14"/>
        <end position="130"/>
    </location>
</feature>
<evidence type="ECO:0000313" key="3">
    <source>
        <dbReference type="Proteomes" id="UP001589890"/>
    </source>
</evidence>
<dbReference type="Proteomes" id="UP001589890">
    <property type="component" value="Unassembled WGS sequence"/>
</dbReference>
<dbReference type="InterPro" id="IPR032710">
    <property type="entry name" value="NTF2-like_dom_sf"/>
</dbReference>
<dbReference type="Pfam" id="PF13474">
    <property type="entry name" value="SnoaL_3"/>
    <property type="match status" value="1"/>
</dbReference>
<dbReference type="Gene3D" id="3.10.450.50">
    <property type="match status" value="1"/>
</dbReference>
<evidence type="ECO:0000313" key="2">
    <source>
        <dbReference type="EMBL" id="MFC0623144.1"/>
    </source>
</evidence>
<protein>
    <submittedName>
        <fullName evidence="2">YybH family protein</fullName>
    </submittedName>
</protein>
<dbReference type="RefSeq" id="WP_380043835.1">
    <property type="nucleotide sequence ID" value="NZ_JBHLTC010000002.1"/>
</dbReference>
<dbReference type="EMBL" id="JBHLTC010000002">
    <property type="protein sequence ID" value="MFC0623144.1"/>
    <property type="molecule type" value="Genomic_DNA"/>
</dbReference>
<proteinExistence type="predicted"/>
<organism evidence="2 3">
    <name type="scientific">Kribbella deserti</name>
    <dbReference type="NCBI Taxonomy" id="1926257"/>
    <lineage>
        <taxon>Bacteria</taxon>
        <taxon>Bacillati</taxon>
        <taxon>Actinomycetota</taxon>
        <taxon>Actinomycetes</taxon>
        <taxon>Propionibacteriales</taxon>
        <taxon>Kribbellaceae</taxon>
        <taxon>Kribbella</taxon>
    </lineage>
</organism>